<dbReference type="EMBL" id="PDLN01000015">
    <property type="protein sequence ID" value="RDW65442.1"/>
    <property type="molecule type" value="Genomic_DNA"/>
</dbReference>
<feature type="region of interest" description="Disordered" evidence="1">
    <location>
        <begin position="49"/>
        <end position="83"/>
    </location>
</feature>
<dbReference type="GO" id="GO:0006364">
    <property type="term" value="P:rRNA processing"/>
    <property type="evidence" value="ECO:0007669"/>
    <property type="project" value="InterPro"/>
</dbReference>
<protein>
    <submittedName>
        <fullName evidence="2">Uncharacterized protein</fullName>
    </submittedName>
</protein>
<proteinExistence type="predicted"/>
<keyword evidence="3" id="KW-1185">Reference proteome</keyword>
<dbReference type="PANTHER" id="PTHR28272:SF1">
    <property type="entry name" value="RIBONUCLEASES P_MRP PROTEIN SUBUNIT POP3"/>
    <property type="match status" value="1"/>
</dbReference>
<organism evidence="2 3">
    <name type="scientific">Coleophoma crateriformis</name>
    <dbReference type="NCBI Taxonomy" id="565419"/>
    <lineage>
        <taxon>Eukaryota</taxon>
        <taxon>Fungi</taxon>
        <taxon>Dikarya</taxon>
        <taxon>Ascomycota</taxon>
        <taxon>Pezizomycotina</taxon>
        <taxon>Leotiomycetes</taxon>
        <taxon>Helotiales</taxon>
        <taxon>Dermateaceae</taxon>
        <taxon>Coleophoma</taxon>
    </lineage>
</organism>
<dbReference type="Pfam" id="PF08228">
    <property type="entry name" value="RNase_P_pop3"/>
    <property type="match status" value="1"/>
</dbReference>
<evidence type="ECO:0000256" key="1">
    <source>
        <dbReference type="SAM" id="MobiDB-lite"/>
    </source>
</evidence>
<dbReference type="OrthoDB" id="20109at2759"/>
<evidence type="ECO:0000313" key="3">
    <source>
        <dbReference type="Proteomes" id="UP000256328"/>
    </source>
</evidence>
<comment type="caution">
    <text evidence="2">The sequence shown here is derived from an EMBL/GenBank/DDBJ whole genome shotgun (WGS) entry which is preliminary data.</text>
</comment>
<gene>
    <name evidence="2" type="ORF">BP5796_10134</name>
</gene>
<sequence>MERKPKTIFQLDTPFTTVQWPTISEENQVTILDLLCSLLAPLGKHRSLYVTPSKGTRSKKRKRREAAQTSEIQPAQEKSIPPMPEISSSVVVGLNSITRSLETLSRMSKNRDEAQTPVANFQDEAMEDRQADGEVTLDAAVAPETTSHHFAAVFVSRSSQPAILNAHLPQLIATASLAHPDRPPTKLVPLSRSAESQLCTALGIPRVSFVGLLDDAPYSKALLDIIRDHVSDIEVPWLKEAQMQQYRSLKVNAVQTTSLTVAKKALKQT</sequence>
<dbReference type="AlphaFoldDB" id="A0A3D8QUL0"/>
<dbReference type="GO" id="GO:0034965">
    <property type="term" value="P:intronic box C/D snoRNA processing"/>
    <property type="evidence" value="ECO:0007669"/>
    <property type="project" value="TreeGrafter"/>
</dbReference>
<dbReference type="Proteomes" id="UP000256328">
    <property type="component" value="Unassembled WGS sequence"/>
</dbReference>
<dbReference type="GO" id="GO:0000172">
    <property type="term" value="C:ribonuclease MRP complex"/>
    <property type="evidence" value="ECO:0007669"/>
    <property type="project" value="TreeGrafter"/>
</dbReference>
<dbReference type="GO" id="GO:0004526">
    <property type="term" value="F:ribonuclease P activity"/>
    <property type="evidence" value="ECO:0007669"/>
    <property type="project" value="TreeGrafter"/>
</dbReference>
<dbReference type="GO" id="GO:0008033">
    <property type="term" value="P:tRNA processing"/>
    <property type="evidence" value="ECO:0007669"/>
    <property type="project" value="InterPro"/>
</dbReference>
<dbReference type="GO" id="GO:0000171">
    <property type="term" value="F:ribonuclease MRP activity"/>
    <property type="evidence" value="ECO:0007669"/>
    <property type="project" value="TreeGrafter"/>
</dbReference>
<accession>A0A3D8QUL0</accession>
<evidence type="ECO:0000313" key="2">
    <source>
        <dbReference type="EMBL" id="RDW65442.1"/>
    </source>
</evidence>
<reference evidence="2 3" key="1">
    <citation type="journal article" date="2018" name="IMA Fungus">
        <title>IMA Genome-F 9: Draft genome sequence of Annulohypoxylon stygium, Aspergillus mulundensis, Berkeleyomyces basicola (syn. Thielaviopsis basicola), Ceratocystis smalleyi, two Cercospora beticola strains, Coleophoma cylindrospora, Fusarium fracticaudum, Phialophora cf. hyalina, and Morchella septimelata.</title>
        <authorList>
            <person name="Wingfield B.D."/>
            <person name="Bills G.F."/>
            <person name="Dong Y."/>
            <person name="Huang W."/>
            <person name="Nel W.J."/>
            <person name="Swalarsk-Parry B.S."/>
            <person name="Vaghefi N."/>
            <person name="Wilken P.M."/>
            <person name="An Z."/>
            <person name="de Beer Z.W."/>
            <person name="De Vos L."/>
            <person name="Chen L."/>
            <person name="Duong T.A."/>
            <person name="Gao Y."/>
            <person name="Hammerbacher A."/>
            <person name="Kikkert J.R."/>
            <person name="Li Y."/>
            <person name="Li H."/>
            <person name="Li K."/>
            <person name="Li Q."/>
            <person name="Liu X."/>
            <person name="Ma X."/>
            <person name="Naidoo K."/>
            <person name="Pethybridge S.J."/>
            <person name="Sun J."/>
            <person name="Steenkamp E.T."/>
            <person name="van der Nest M.A."/>
            <person name="van Wyk S."/>
            <person name="Wingfield M.J."/>
            <person name="Xiong C."/>
            <person name="Yue Q."/>
            <person name="Zhang X."/>
        </authorList>
    </citation>
    <scope>NUCLEOTIDE SEQUENCE [LARGE SCALE GENOMIC DNA]</scope>
    <source>
        <strain evidence="2 3">BP5796</strain>
    </source>
</reference>
<dbReference type="GO" id="GO:0005829">
    <property type="term" value="C:cytosol"/>
    <property type="evidence" value="ECO:0007669"/>
    <property type="project" value="TreeGrafter"/>
</dbReference>
<name>A0A3D8QUL0_9HELO</name>
<dbReference type="PANTHER" id="PTHR28272">
    <property type="entry name" value="RIBONUCLEASES P/MRP PROTEIN SUBUNIT POP3"/>
    <property type="match status" value="1"/>
</dbReference>
<dbReference type="GO" id="GO:0005655">
    <property type="term" value="C:nucleolar ribonuclease P complex"/>
    <property type="evidence" value="ECO:0007669"/>
    <property type="project" value="TreeGrafter"/>
</dbReference>
<dbReference type="InterPro" id="IPR013241">
    <property type="entry name" value="RNase_P_Pop3"/>
</dbReference>